<comment type="cofactor">
    <cofactor evidence="1">
        <name>Mg(2+)</name>
        <dbReference type="ChEBI" id="CHEBI:18420"/>
    </cofactor>
</comment>
<evidence type="ECO:0000313" key="5">
    <source>
        <dbReference type="Proteomes" id="UP000054558"/>
    </source>
</evidence>
<organism evidence="4 5">
    <name type="scientific">Klebsormidium nitens</name>
    <name type="common">Green alga</name>
    <name type="synonym">Ulothrix nitens</name>
    <dbReference type="NCBI Taxonomy" id="105231"/>
    <lineage>
        <taxon>Eukaryota</taxon>
        <taxon>Viridiplantae</taxon>
        <taxon>Streptophyta</taxon>
        <taxon>Klebsormidiophyceae</taxon>
        <taxon>Klebsormidiales</taxon>
        <taxon>Klebsormidiaceae</taxon>
        <taxon>Klebsormidium</taxon>
    </lineage>
</organism>
<proteinExistence type="predicted"/>
<evidence type="ECO:0000256" key="2">
    <source>
        <dbReference type="ARBA" id="ARBA00022801"/>
    </source>
</evidence>
<dbReference type="AlphaFoldDB" id="A0A1Y1II34"/>
<dbReference type="Proteomes" id="UP000054558">
    <property type="component" value="Unassembled WGS sequence"/>
</dbReference>
<evidence type="ECO:0000259" key="3">
    <source>
        <dbReference type="PROSITE" id="PS51462"/>
    </source>
</evidence>
<dbReference type="PROSITE" id="PS51462">
    <property type="entry name" value="NUDIX"/>
    <property type="match status" value="1"/>
</dbReference>
<reference evidence="4 5" key="1">
    <citation type="journal article" date="2014" name="Nat. Commun.">
        <title>Klebsormidium flaccidum genome reveals primary factors for plant terrestrial adaptation.</title>
        <authorList>
            <person name="Hori K."/>
            <person name="Maruyama F."/>
            <person name="Fujisawa T."/>
            <person name="Togashi T."/>
            <person name="Yamamoto N."/>
            <person name="Seo M."/>
            <person name="Sato S."/>
            <person name="Yamada T."/>
            <person name="Mori H."/>
            <person name="Tajima N."/>
            <person name="Moriyama T."/>
            <person name="Ikeuchi M."/>
            <person name="Watanabe M."/>
            <person name="Wada H."/>
            <person name="Kobayashi K."/>
            <person name="Saito M."/>
            <person name="Masuda T."/>
            <person name="Sasaki-Sekimoto Y."/>
            <person name="Mashiguchi K."/>
            <person name="Awai K."/>
            <person name="Shimojima M."/>
            <person name="Masuda S."/>
            <person name="Iwai M."/>
            <person name="Nobusawa T."/>
            <person name="Narise T."/>
            <person name="Kondo S."/>
            <person name="Saito H."/>
            <person name="Sato R."/>
            <person name="Murakawa M."/>
            <person name="Ihara Y."/>
            <person name="Oshima-Yamada Y."/>
            <person name="Ohtaka K."/>
            <person name="Satoh M."/>
            <person name="Sonobe K."/>
            <person name="Ishii M."/>
            <person name="Ohtani R."/>
            <person name="Kanamori-Sato M."/>
            <person name="Honoki R."/>
            <person name="Miyazaki D."/>
            <person name="Mochizuki H."/>
            <person name="Umetsu J."/>
            <person name="Higashi K."/>
            <person name="Shibata D."/>
            <person name="Kamiya Y."/>
            <person name="Sato N."/>
            <person name="Nakamura Y."/>
            <person name="Tabata S."/>
            <person name="Ida S."/>
            <person name="Kurokawa K."/>
            <person name="Ohta H."/>
        </authorList>
    </citation>
    <scope>NUCLEOTIDE SEQUENCE [LARGE SCALE GENOMIC DNA]</scope>
    <source>
        <strain evidence="4 5">NIES-2285</strain>
    </source>
</reference>
<name>A0A1Y1II34_KLENI</name>
<dbReference type="CDD" id="cd03424">
    <property type="entry name" value="NUDIX_ADPRase_Nudt5_UGPPase_Nudt14"/>
    <property type="match status" value="1"/>
</dbReference>
<dbReference type="Pfam" id="PF00293">
    <property type="entry name" value="NUDIX"/>
    <property type="match status" value="1"/>
</dbReference>
<dbReference type="PROSITE" id="PS00893">
    <property type="entry name" value="NUDIX_BOX"/>
    <property type="match status" value="1"/>
</dbReference>
<evidence type="ECO:0000256" key="1">
    <source>
        <dbReference type="ARBA" id="ARBA00001946"/>
    </source>
</evidence>
<dbReference type="InterPro" id="IPR015797">
    <property type="entry name" value="NUDIX_hydrolase-like_dom_sf"/>
</dbReference>
<evidence type="ECO:0000313" key="4">
    <source>
        <dbReference type="EMBL" id="GAQ88376.1"/>
    </source>
</evidence>
<accession>A0A1Y1II34</accession>
<dbReference type="STRING" id="105231.A0A1Y1II34"/>
<dbReference type="OrthoDB" id="10249920at2759"/>
<dbReference type="EMBL" id="DF237371">
    <property type="protein sequence ID" value="GAQ88376.1"/>
    <property type="molecule type" value="Genomic_DNA"/>
</dbReference>
<dbReference type="GO" id="GO:0016787">
    <property type="term" value="F:hydrolase activity"/>
    <property type="evidence" value="ECO:0007669"/>
    <property type="project" value="UniProtKB-KW"/>
</dbReference>
<dbReference type="Gene3D" id="3.90.79.10">
    <property type="entry name" value="Nucleoside Triphosphate Pyrophosphohydrolase"/>
    <property type="match status" value="1"/>
</dbReference>
<dbReference type="PANTHER" id="PTHR11839:SF18">
    <property type="entry name" value="NUDIX HYDROLASE DOMAIN-CONTAINING PROTEIN"/>
    <property type="match status" value="1"/>
</dbReference>
<keyword evidence="2" id="KW-0378">Hydrolase</keyword>
<dbReference type="SUPFAM" id="SSF55811">
    <property type="entry name" value="Nudix"/>
    <property type="match status" value="1"/>
</dbReference>
<feature type="domain" description="Nudix hydrolase" evidence="3">
    <location>
        <begin position="136"/>
        <end position="270"/>
    </location>
</feature>
<dbReference type="InterPro" id="IPR000086">
    <property type="entry name" value="NUDIX_hydrolase_dom"/>
</dbReference>
<keyword evidence="5" id="KW-1185">Reference proteome</keyword>
<protein>
    <submittedName>
        <fullName evidence="4">ADP-ribose pyrophosphatase</fullName>
    </submittedName>
</protein>
<dbReference type="InterPro" id="IPR020084">
    <property type="entry name" value="NUDIX_hydrolase_CS"/>
</dbReference>
<gene>
    <name evidence="4" type="ORF">KFL_004220140</name>
</gene>
<dbReference type="PANTHER" id="PTHR11839">
    <property type="entry name" value="UDP/ADP-SUGAR PYROPHOSPHATASE"/>
    <property type="match status" value="1"/>
</dbReference>
<sequence length="284" mass="30637">MMARIAGRAQSATNIPSLSKRNTLANLGKSACGLLESYLAGNVGHDRRTCHGWGSHYMSRSEGSDSGFTRATTKQVEVNEAAASSPASAQECNKEAEKPVPVVKESHIVLDAFLKVRSETLLLPDGKTMDYLTVLSRPTAVVILAFTPDNKLVLTQEYRHPTGKYLLSSPGGLVDPNEDPLTAAARELREETGYEATEYAVIGESWPAPGIIEQKVIFVAAKNAIQKGVPALEGGEMLCTHLRSLEEARSDILAGMPTDGILLTGLWYLEHGEPLVTKKVVSNH</sequence>